<evidence type="ECO:0000256" key="6">
    <source>
        <dbReference type="SAM" id="MobiDB-lite"/>
    </source>
</evidence>
<name>A0A2D3VI03_9PEZI</name>
<organism evidence="7 8">
    <name type="scientific">Ramularia collo-cygni</name>
    <dbReference type="NCBI Taxonomy" id="112498"/>
    <lineage>
        <taxon>Eukaryota</taxon>
        <taxon>Fungi</taxon>
        <taxon>Dikarya</taxon>
        <taxon>Ascomycota</taxon>
        <taxon>Pezizomycotina</taxon>
        <taxon>Dothideomycetes</taxon>
        <taxon>Dothideomycetidae</taxon>
        <taxon>Mycosphaerellales</taxon>
        <taxon>Mycosphaerellaceae</taxon>
        <taxon>Ramularia</taxon>
    </lineage>
</organism>
<dbReference type="GO" id="GO:0043410">
    <property type="term" value="P:positive regulation of MAPK cascade"/>
    <property type="evidence" value="ECO:0007669"/>
    <property type="project" value="InterPro"/>
</dbReference>
<evidence type="ECO:0000256" key="2">
    <source>
        <dbReference type="ARBA" id="ARBA00022707"/>
    </source>
</evidence>
<dbReference type="Proteomes" id="UP000225277">
    <property type="component" value="Unassembled WGS sequence"/>
</dbReference>
<gene>
    <name evidence="7" type="ORF">RCC_08525</name>
</gene>
<sequence>MGGVCSCLGKRQHASQDGDLDSILGSDQISYGATDSFDYAHAQPDEQELQRERDALEHITVNATDHMIDVLHPNESNFNHTHTTAPGTVHSNGGQGQHMGEAESDTQDADEDAWLASIAGLGTAVRPPQKHTLVLDVAQLRQGAPQQKQPNF</sequence>
<keyword evidence="2" id="KW-0519">Myristate</keyword>
<dbReference type="GO" id="GO:0071986">
    <property type="term" value="C:Ragulator complex"/>
    <property type="evidence" value="ECO:0007669"/>
    <property type="project" value="InterPro"/>
</dbReference>
<protein>
    <submittedName>
        <fullName evidence="7">Uncharacterized protein</fullName>
    </submittedName>
</protein>
<comment type="subcellular location">
    <subcellularLocation>
        <location evidence="1">Endomembrane system</location>
    </subcellularLocation>
</comment>
<dbReference type="Pfam" id="PF15454">
    <property type="entry name" value="LAMTOR"/>
    <property type="match status" value="1"/>
</dbReference>
<dbReference type="EMBL" id="FJUY01000014">
    <property type="protein sequence ID" value="CZT22819.1"/>
    <property type="molecule type" value="Genomic_DNA"/>
</dbReference>
<dbReference type="GO" id="GO:0032008">
    <property type="term" value="P:positive regulation of TOR signaling"/>
    <property type="evidence" value="ECO:0007669"/>
    <property type="project" value="InterPro"/>
</dbReference>
<evidence type="ECO:0000313" key="7">
    <source>
        <dbReference type="EMBL" id="CZT22819.1"/>
    </source>
</evidence>
<evidence type="ECO:0000256" key="3">
    <source>
        <dbReference type="ARBA" id="ARBA00023136"/>
    </source>
</evidence>
<proteinExistence type="predicted"/>
<keyword evidence="3" id="KW-0472">Membrane</keyword>
<dbReference type="GO" id="GO:0031902">
    <property type="term" value="C:late endosome membrane"/>
    <property type="evidence" value="ECO:0007669"/>
    <property type="project" value="InterPro"/>
</dbReference>
<keyword evidence="5" id="KW-0449">Lipoprotein</keyword>
<evidence type="ECO:0000313" key="8">
    <source>
        <dbReference type="Proteomes" id="UP000225277"/>
    </source>
</evidence>
<keyword evidence="4" id="KW-0564">Palmitate</keyword>
<feature type="region of interest" description="Disordered" evidence="6">
    <location>
        <begin position="73"/>
        <end position="108"/>
    </location>
</feature>
<dbReference type="AlphaFoldDB" id="A0A2D3VI03"/>
<dbReference type="RefSeq" id="XP_023629543.1">
    <property type="nucleotide sequence ID" value="XM_023773775.1"/>
</dbReference>
<evidence type="ECO:0000256" key="1">
    <source>
        <dbReference type="ARBA" id="ARBA00004308"/>
    </source>
</evidence>
<dbReference type="OrthoDB" id="5299893at2759"/>
<dbReference type="GeneID" id="35603615"/>
<evidence type="ECO:0000256" key="5">
    <source>
        <dbReference type="ARBA" id="ARBA00023288"/>
    </source>
</evidence>
<feature type="compositionally biased region" description="Polar residues" evidence="6">
    <location>
        <begin position="74"/>
        <end position="92"/>
    </location>
</feature>
<reference evidence="7 8" key="1">
    <citation type="submission" date="2016-03" db="EMBL/GenBank/DDBJ databases">
        <authorList>
            <person name="Ploux O."/>
        </authorList>
    </citation>
    <scope>NUCLEOTIDE SEQUENCE [LARGE SCALE GENOMIC DNA]</scope>
    <source>
        <strain evidence="7 8">URUG2</strain>
    </source>
</reference>
<accession>A0A2D3VI03</accession>
<evidence type="ECO:0000256" key="4">
    <source>
        <dbReference type="ARBA" id="ARBA00023139"/>
    </source>
</evidence>
<dbReference type="GO" id="GO:0016197">
    <property type="term" value="P:endosomal transport"/>
    <property type="evidence" value="ECO:0007669"/>
    <property type="project" value="InterPro"/>
</dbReference>
<dbReference type="GO" id="GO:0045121">
    <property type="term" value="C:membrane raft"/>
    <property type="evidence" value="ECO:0007669"/>
    <property type="project" value="InterPro"/>
</dbReference>
<dbReference type="GO" id="GO:0001919">
    <property type="term" value="P:regulation of receptor recycling"/>
    <property type="evidence" value="ECO:0007669"/>
    <property type="project" value="InterPro"/>
</dbReference>
<keyword evidence="8" id="KW-1185">Reference proteome</keyword>
<dbReference type="GO" id="GO:0071230">
    <property type="term" value="P:cellular response to amino acid stimulus"/>
    <property type="evidence" value="ECO:0007669"/>
    <property type="project" value="InterPro"/>
</dbReference>
<dbReference type="InterPro" id="IPR028209">
    <property type="entry name" value="LAMTOR1/MEH1"/>
</dbReference>